<evidence type="ECO:0000313" key="1">
    <source>
        <dbReference type="EMBL" id="AHK80554.1"/>
    </source>
</evidence>
<dbReference type="AlphaFoldDB" id="W8KL86"/>
<dbReference type="KEGG" id="hhc:M911_01460"/>
<reference evidence="2" key="2">
    <citation type="submission" date="2014-02" db="EMBL/GenBank/DDBJ databases">
        <title>Draft Genome Sequence of extremely halophilic bacteria Halorhodospira halochloris.</title>
        <authorList>
            <person name="Singh K.S."/>
        </authorList>
    </citation>
    <scope>NUCLEOTIDE SEQUENCE [LARGE SCALE GENOMIC DNA]</scope>
    <source>
        <strain evidence="2">A</strain>
    </source>
</reference>
<sequence>MTELGPASAFSQLLESAFNLSVLREDGFHVLADLVEHCRCFQIRYGSLADGMALVQEIHESGKV</sequence>
<dbReference type="Proteomes" id="UP000019442">
    <property type="component" value="Chromosome"/>
</dbReference>
<dbReference type="EMBL" id="CP007268">
    <property type="protein sequence ID" value="AHK80554.1"/>
    <property type="molecule type" value="Genomic_DNA"/>
</dbReference>
<organism evidence="1 2">
    <name type="scientific">Ectothiorhodospira haloalkaliphila</name>
    <dbReference type="NCBI Taxonomy" id="421628"/>
    <lineage>
        <taxon>Bacteria</taxon>
        <taxon>Pseudomonadati</taxon>
        <taxon>Pseudomonadota</taxon>
        <taxon>Gammaproteobacteria</taxon>
        <taxon>Chromatiales</taxon>
        <taxon>Ectothiorhodospiraceae</taxon>
        <taxon>Ectothiorhodospira</taxon>
    </lineage>
</organism>
<proteinExistence type="predicted"/>
<gene>
    <name evidence="1" type="ORF">M911_01460</name>
</gene>
<protein>
    <submittedName>
        <fullName evidence="1">Uncharacterized protein</fullName>
    </submittedName>
</protein>
<name>W8KL86_9GAMM</name>
<dbReference type="HOGENOM" id="CLU_2861516_0_0_6"/>
<keyword evidence="2" id="KW-1185">Reference proteome</keyword>
<evidence type="ECO:0000313" key="2">
    <source>
        <dbReference type="Proteomes" id="UP000019442"/>
    </source>
</evidence>
<accession>W8KL86</accession>
<reference evidence="1 2" key="1">
    <citation type="journal article" date="2014" name="J Genomics">
        <title>Draft Genome Sequence of the Extremely Halophilic Phototrophic Purple Sulfur Bacterium Halorhodospira halochloris.</title>
        <authorList>
            <person name="Singh K.S."/>
            <person name="Kirksey J."/>
            <person name="Hoff W.D."/>
            <person name="Deole R."/>
        </authorList>
    </citation>
    <scope>NUCLEOTIDE SEQUENCE [LARGE SCALE GENOMIC DNA]</scope>
    <source>
        <strain evidence="1 2">A</strain>
    </source>
</reference>